<dbReference type="EMBL" id="BSUJ01000001">
    <property type="protein sequence ID" value="GMA21780.1"/>
    <property type="molecule type" value="Genomic_DNA"/>
</dbReference>
<dbReference type="SUPFAM" id="SSF48452">
    <property type="entry name" value="TPR-like"/>
    <property type="match status" value="1"/>
</dbReference>
<comment type="caution">
    <text evidence="1">The sequence shown here is derived from an EMBL/GenBank/DDBJ whole genome shotgun (WGS) entry which is preliminary data.</text>
</comment>
<sequence length="151" mass="16559">MIDMSFDFTPFDELLRGHTGTPEEARADATAEAESLHARWHRGQALFEERDYRGAAIVLSALVADLEALQGPEVESRVSHGLADVRLLLARAYYHSAQLDHAIVAAEQVLAESPDDAYAHLLIGRALQRSGRGEQADGHLKLAELLGDYTL</sequence>
<dbReference type="Gene3D" id="1.25.40.10">
    <property type="entry name" value="Tetratricopeptide repeat domain"/>
    <property type="match status" value="1"/>
</dbReference>
<name>A0ABQ6HW42_9MICO</name>
<evidence type="ECO:0000313" key="1">
    <source>
        <dbReference type="EMBL" id="GMA21780.1"/>
    </source>
</evidence>
<protein>
    <recommendedName>
        <fullName evidence="3">Tetratricopeptide repeat protein</fullName>
    </recommendedName>
</protein>
<reference evidence="2" key="1">
    <citation type="journal article" date="2019" name="Int. J. Syst. Evol. Microbiol.">
        <title>The Global Catalogue of Microorganisms (GCM) 10K type strain sequencing project: providing services to taxonomists for standard genome sequencing and annotation.</title>
        <authorList>
            <consortium name="The Broad Institute Genomics Platform"/>
            <consortium name="The Broad Institute Genome Sequencing Center for Infectious Disease"/>
            <person name="Wu L."/>
            <person name="Ma J."/>
        </authorList>
    </citation>
    <scope>NUCLEOTIDE SEQUENCE [LARGE SCALE GENOMIC DNA]</scope>
    <source>
        <strain evidence="2">NBRC 105830</strain>
    </source>
</reference>
<evidence type="ECO:0000313" key="2">
    <source>
        <dbReference type="Proteomes" id="UP001157109"/>
    </source>
</evidence>
<accession>A0ABQ6HW42</accession>
<organism evidence="1 2">
    <name type="scientific">Arsenicicoccus piscis</name>
    <dbReference type="NCBI Taxonomy" id="673954"/>
    <lineage>
        <taxon>Bacteria</taxon>
        <taxon>Bacillati</taxon>
        <taxon>Actinomycetota</taxon>
        <taxon>Actinomycetes</taxon>
        <taxon>Micrococcales</taxon>
        <taxon>Intrasporangiaceae</taxon>
        <taxon>Arsenicicoccus</taxon>
    </lineage>
</organism>
<proteinExistence type="predicted"/>
<dbReference type="InterPro" id="IPR011990">
    <property type="entry name" value="TPR-like_helical_dom_sf"/>
</dbReference>
<evidence type="ECO:0008006" key="3">
    <source>
        <dbReference type="Google" id="ProtNLM"/>
    </source>
</evidence>
<keyword evidence="2" id="KW-1185">Reference proteome</keyword>
<dbReference type="Proteomes" id="UP001157109">
    <property type="component" value="Unassembled WGS sequence"/>
</dbReference>
<gene>
    <name evidence="1" type="ORF">GCM10025862_38010</name>
</gene>